<reference evidence="2" key="1">
    <citation type="submission" date="2016-04" db="EMBL/GenBank/DDBJ databases">
        <authorList>
            <person name="Evans L.H."/>
            <person name="Alamgir A."/>
            <person name="Owens N."/>
            <person name="Weber N.D."/>
            <person name="Virtaneva K."/>
            <person name="Barbian K."/>
            <person name="Babar A."/>
            <person name="Rosenke K."/>
        </authorList>
    </citation>
    <scope>NUCLEOTIDE SEQUENCE</scope>
    <source>
        <strain evidence="2">92-2</strain>
    </source>
</reference>
<dbReference type="RefSeq" id="WP_192113171.1">
    <property type="nucleotide sequence ID" value="NZ_CABUEN010000007.1"/>
</dbReference>
<dbReference type="InterPro" id="IPR034660">
    <property type="entry name" value="DinB/YfiT-like"/>
</dbReference>
<proteinExistence type="predicted"/>
<evidence type="ECO:0000313" key="2">
    <source>
        <dbReference type="EMBL" id="SBW02538.1"/>
    </source>
</evidence>
<feature type="domain" description="DinB-like" evidence="1">
    <location>
        <begin position="14"/>
        <end position="145"/>
    </location>
</feature>
<dbReference type="Gene3D" id="1.20.120.450">
    <property type="entry name" value="dinb family like domain"/>
    <property type="match status" value="1"/>
</dbReference>
<dbReference type="AlphaFoldDB" id="A0A212JT57"/>
<name>A0A212JT57_9BACT</name>
<dbReference type="InterPro" id="IPR024775">
    <property type="entry name" value="DinB-like"/>
</dbReference>
<evidence type="ECO:0000259" key="1">
    <source>
        <dbReference type="Pfam" id="PF12867"/>
    </source>
</evidence>
<dbReference type="EMBL" id="FLUP01000001">
    <property type="protein sequence ID" value="SBW02538.1"/>
    <property type="molecule type" value="Genomic_DNA"/>
</dbReference>
<dbReference type="Pfam" id="PF12867">
    <property type="entry name" value="DinB_2"/>
    <property type="match status" value="1"/>
</dbReference>
<accession>A0A212JT57</accession>
<sequence length="160" mass="17564">MSRDIVAALEEPYQRSWALLAQFMDICPENIWAETNGGWPVWQQVAHAIAVLNFFILEKDDESFMPAPADIGVLMLKEQGKAVVSKEAMQAYGKSVKAAVDARLAALSNADLTRVQERVSKKIGRDLTYAAMIAMLASHTTYHLGSCDAALRDHGLPGVF</sequence>
<protein>
    <recommendedName>
        <fullName evidence="1">DinB-like domain-containing protein</fullName>
    </recommendedName>
</protein>
<dbReference type="SUPFAM" id="SSF109854">
    <property type="entry name" value="DinB/YfiT-like putative metalloenzymes"/>
    <property type="match status" value="1"/>
</dbReference>
<organism evidence="2">
    <name type="scientific">uncultured Desulfovibrio sp</name>
    <dbReference type="NCBI Taxonomy" id="167968"/>
    <lineage>
        <taxon>Bacteria</taxon>
        <taxon>Pseudomonadati</taxon>
        <taxon>Thermodesulfobacteriota</taxon>
        <taxon>Desulfovibrionia</taxon>
        <taxon>Desulfovibrionales</taxon>
        <taxon>Desulfovibrionaceae</taxon>
        <taxon>Desulfovibrio</taxon>
        <taxon>environmental samples</taxon>
    </lineage>
</organism>
<gene>
    <name evidence="2" type="ORF">KM92DES2_11675</name>
</gene>